<dbReference type="Pfam" id="PF05105">
    <property type="entry name" value="Phage_holin_4_1"/>
    <property type="match status" value="1"/>
</dbReference>
<feature type="transmembrane region" description="Helical" evidence="5">
    <location>
        <begin position="27"/>
        <end position="47"/>
    </location>
</feature>
<evidence type="ECO:0000313" key="6">
    <source>
        <dbReference type="EMBL" id="QCD37145.1"/>
    </source>
</evidence>
<gene>
    <name evidence="6" type="ORF">E7746_14485</name>
</gene>
<organism evidence="6 7">
    <name type="scientific">Muribaculum gordoncarteri</name>
    <dbReference type="NCBI Taxonomy" id="2530390"/>
    <lineage>
        <taxon>Bacteria</taxon>
        <taxon>Pseudomonadati</taxon>
        <taxon>Bacteroidota</taxon>
        <taxon>Bacteroidia</taxon>
        <taxon>Bacteroidales</taxon>
        <taxon>Muribaculaceae</taxon>
        <taxon>Muribaculum</taxon>
    </lineage>
</organism>
<evidence type="ECO:0000256" key="3">
    <source>
        <dbReference type="ARBA" id="ARBA00022989"/>
    </source>
</evidence>
<dbReference type="Proteomes" id="UP000297031">
    <property type="component" value="Plasmid pTAA-4-1"/>
</dbReference>
<evidence type="ECO:0000256" key="4">
    <source>
        <dbReference type="ARBA" id="ARBA00023136"/>
    </source>
</evidence>
<evidence type="ECO:0000313" key="7">
    <source>
        <dbReference type="Proteomes" id="UP000297031"/>
    </source>
</evidence>
<geneLocation type="plasmid" evidence="7">
    <name>ptaa-4-1</name>
</geneLocation>
<keyword evidence="6" id="KW-0614">Plasmid</keyword>
<dbReference type="EMBL" id="CP039394">
    <property type="protein sequence ID" value="QCD37145.1"/>
    <property type="molecule type" value="Genomic_DNA"/>
</dbReference>
<comment type="subcellular location">
    <subcellularLocation>
        <location evidence="1">Membrane</location>
        <topology evidence="1">Multi-pass membrane protein</topology>
    </subcellularLocation>
</comment>
<reference evidence="6 7" key="1">
    <citation type="submission" date="2019-02" db="EMBL/GenBank/DDBJ databases">
        <title>Isolation and identification of novel species under the genus Muribaculum.</title>
        <authorList>
            <person name="Miyake S."/>
            <person name="Ding Y."/>
            <person name="Low A."/>
            <person name="Soh M."/>
            <person name="Seedorf H."/>
        </authorList>
    </citation>
    <scope>NUCLEOTIDE SEQUENCE [LARGE SCALE GENOMIC DNA]</scope>
    <source>
        <strain evidence="6 7">TLL-A4</strain>
        <plasmid evidence="7">ptaa-4-1</plasmid>
    </source>
</reference>
<sequence>MEHHSLHEAMQALLSSLFCDFYDTMQGWLYAAIAFILADLRFGILAAKKRGDEIRGSRMRRRTMNKVLDYSCWMFVAYTCRNSFGALFGVPVVSAAIVMYVYLNELASIGNNYADYKGLKKKLNFWKLVPGRHDIERALEDVEPKSTVKDESVNT</sequence>
<evidence type="ECO:0008006" key="8">
    <source>
        <dbReference type="Google" id="ProtNLM"/>
    </source>
</evidence>
<evidence type="ECO:0000256" key="2">
    <source>
        <dbReference type="ARBA" id="ARBA00022692"/>
    </source>
</evidence>
<keyword evidence="4 5" id="KW-0472">Membrane</keyword>
<proteinExistence type="predicted"/>
<dbReference type="KEGG" id="mgod:E7746_14485"/>
<protein>
    <recommendedName>
        <fullName evidence="8">Holin</fullName>
    </recommendedName>
</protein>
<keyword evidence="3 5" id="KW-1133">Transmembrane helix</keyword>
<evidence type="ECO:0000256" key="1">
    <source>
        <dbReference type="ARBA" id="ARBA00004141"/>
    </source>
</evidence>
<dbReference type="GeneID" id="82151168"/>
<dbReference type="InterPro" id="IPR006480">
    <property type="entry name" value="Phage_holin_4_1"/>
</dbReference>
<dbReference type="GO" id="GO:0016020">
    <property type="term" value="C:membrane"/>
    <property type="evidence" value="ECO:0007669"/>
    <property type="project" value="UniProtKB-SubCell"/>
</dbReference>
<dbReference type="OrthoDB" id="1097736at2"/>
<keyword evidence="7" id="KW-1185">Reference proteome</keyword>
<keyword evidence="2 5" id="KW-0812">Transmembrane</keyword>
<dbReference type="AlphaFoldDB" id="A0A4P7VSE1"/>
<evidence type="ECO:0000256" key="5">
    <source>
        <dbReference type="SAM" id="Phobius"/>
    </source>
</evidence>
<accession>A0A4P7VSE1</accession>
<feature type="transmembrane region" description="Helical" evidence="5">
    <location>
        <begin position="90"/>
        <end position="114"/>
    </location>
</feature>
<name>A0A4P7VSE1_9BACT</name>
<dbReference type="RefSeq" id="WP_135472860.1">
    <property type="nucleotide sequence ID" value="NZ_CP039394.1"/>
</dbReference>